<dbReference type="AlphaFoldDB" id="A0A2T9Y826"/>
<keyword evidence="2" id="KW-0472">Membrane</keyword>
<dbReference type="Proteomes" id="UP000245383">
    <property type="component" value="Unassembled WGS sequence"/>
</dbReference>
<evidence type="ECO:0000256" key="1">
    <source>
        <dbReference type="SAM" id="MobiDB-lite"/>
    </source>
</evidence>
<reference evidence="3 4" key="1">
    <citation type="journal article" date="2018" name="MBio">
        <title>Comparative Genomics Reveals the Core Gene Toolbox for the Fungus-Insect Symbiosis.</title>
        <authorList>
            <person name="Wang Y."/>
            <person name="Stata M."/>
            <person name="Wang W."/>
            <person name="Stajich J.E."/>
            <person name="White M.M."/>
            <person name="Moncalvo J.M."/>
        </authorList>
    </citation>
    <scope>NUCLEOTIDE SEQUENCE [LARGE SCALE GENOMIC DNA]</scope>
    <source>
        <strain evidence="3 4">SWE-8-4</strain>
    </source>
</reference>
<feature type="transmembrane region" description="Helical" evidence="2">
    <location>
        <begin position="367"/>
        <end position="389"/>
    </location>
</feature>
<comment type="caution">
    <text evidence="3">The sequence shown here is derived from an EMBL/GenBank/DDBJ whole genome shotgun (WGS) entry which is preliminary data.</text>
</comment>
<evidence type="ECO:0000313" key="4">
    <source>
        <dbReference type="Proteomes" id="UP000245383"/>
    </source>
</evidence>
<accession>A0A2T9Y826</accession>
<protein>
    <submittedName>
        <fullName evidence="3">Uncharacterized protein</fullName>
    </submittedName>
</protein>
<feature type="region of interest" description="Disordered" evidence="1">
    <location>
        <begin position="74"/>
        <end position="106"/>
    </location>
</feature>
<evidence type="ECO:0000256" key="2">
    <source>
        <dbReference type="SAM" id="Phobius"/>
    </source>
</evidence>
<feature type="compositionally biased region" description="Polar residues" evidence="1">
    <location>
        <begin position="74"/>
        <end position="85"/>
    </location>
</feature>
<keyword evidence="2" id="KW-1133">Transmembrane helix</keyword>
<feature type="compositionally biased region" description="Polar residues" evidence="1">
    <location>
        <begin position="97"/>
        <end position="106"/>
    </location>
</feature>
<feature type="transmembrane region" description="Helical" evidence="2">
    <location>
        <begin position="429"/>
        <end position="449"/>
    </location>
</feature>
<dbReference type="EMBL" id="MBFR01000383">
    <property type="protein sequence ID" value="PVU88464.1"/>
    <property type="molecule type" value="Genomic_DNA"/>
</dbReference>
<name>A0A2T9Y826_9FUNG</name>
<feature type="region of interest" description="Disordered" evidence="1">
    <location>
        <begin position="1"/>
        <end position="20"/>
    </location>
</feature>
<keyword evidence="4" id="KW-1185">Reference proteome</keyword>
<keyword evidence="2" id="KW-0812">Transmembrane</keyword>
<feature type="transmembrane region" description="Helical" evidence="2">
    <location>
        <begin position="308"/>
        <end position="327"/>
    </location>
</feature>
<proteinExistence type="predicted"/>
<gene>
    <name evidence="3" type="ORF">BB561_005841</name>
</gene>
<dbReference type="STRING" id="133385.A0A2T9Y826"/>
<feature type="transmembrane region" description="Helical" evidence="2">
    <location>
        <begin position="395"/>
        <end position="417"/>
    </location>
</feature>
<feature type="transmembrane region" description="Helical" evidence="2">
    <location>
        <begin position="274"/>
        <end position="296"/>
    </location>
</feature>
<feature type="compositionally biased region" description="Polar residues" evidence="1">
    <location>
        <begin position="1"/>
        <end position="10"/>
    </location>
</feature>
<evidence type="ECO:0000313" key="3">
    <source>
        <dbReference type="EMBL" id="PVU88464.1"/>
    </source>
</evidence>
<feature type="transmembrane region" description="Helical" evidence="2">
    <location>
        <begin position="339"/>
        <end position="360"/>
    </location>
</feature>
<sequence length="480" mass="54279">MSFNSNTSETSKFKKADSANSSCGNSPPSFFINPDNNPLYNSLYQHKTQSSSYVNNLSKNDSMLLLSDQRDLNTSPSNSAFSQTSTRKHSLIPLSKRNPSYDGSYSENSSTDIDYLEITSKNLDKSPLFVSKLVKPTYDLPLKGSASKHHFRSKSICRIPNSKKPVSLLNRFLSKYLPDSNHPLSKAMSAVSAMNRRVWAAGITIFKPLKTHLSDKIVNFTAFKRQKALQFEIEADIASYPLLARQLFYLSTFVNLHDLFFALLNRYIEEDLNFGYSYIIYGLSFIMTSFFIEIFTHKNGFTLRSNKTIRFASLAPWAAWAVLNTIIEHIALSNNSSITAFQYFKVASLITVCIFSYVYTKKKLGPSAFLSILLVFTGGFFASMFTPLIQFDIPYFSLNSFVFSILYCISFPAFLVSFKSYVDSTRADLLLFLRFYAPVVALFTMIPVFSSTDISSFLDFKLNTISALLILDWDPLPPLL</sequence>
<organism evidence="3 4">
    <name type="scientific">Smittium simulii</name>
    <dbReference type="NCBI Taxonomy" id="133385"/>
    <lineage>
        <taxon>Eukaryota</taxon>
        <taxon>Fungi</taxon>
        <taxon>Fungi incertae sedis</taxon>
        <taxon>Zoopagomycota</taxon>
        <taxon>Kickxellomycotina</taxon>
        <taxon>Harpellomycetes</taxon>
        <taxon>Harpellales</taxon>
        <taxon>Legeriomycetaceae</taxon>
        <taxon>Smittium</taxon>
    </lineage>
</organism>